<dbReference type="Proteomes" id="UP000007259">
    <property type="component" value="Chromosome 8"/>
</dbReference>
<sequence length="73" mass="8464">MMNVLSVLEHRARARLELARARMQLRNVCDYEVIGRYCGLLLFPFTVYVCVGQMQGYSESQIRDRIAGRKDVP</sequence>
<name>E9ALE9_LEIMU</name>
<dbReference type="EMBL" id="FR799561">
    <property type="protein sequence ID" value="CBZ23753.1"/>
    <property type="molecule type" value="Genomic_DNA"/>
</dbReference>
<dbReference type="RefSeq" id="XP_003872283.1">
    <property type="nucleotide sequence ID" value="XM_003872234.1"/>
</dbReference>
<proteinExistence type="predicted"/>
<dbReference type="GeneID" id="13447240"/>
<dbReference type="OrthoDB" id="275928at2759"/>
<reference evidence="1 2" key="1">
    <citation type="journal article" date="2011" name="Genome Res.">
        <title>Chromosome and gene copy number variation allow major structural change between species and strains of Leishmania.</title>
        <authorList>
            <person name="Rogers M.B."/>
            <person name="Hilley J.D."/>
            <person name="Dickens N.J."/>
            <person name="Wilkes J."/>
            <person name="Bates P.A."/>
            <person name="Depledge D.P."/>
            <person name="Harris D."/>
            <person name="Her Y."/>
            <person name="Herzyk P."/>
            <person name="Imamura H."/>
            <person name="Otto T.D."/>
            <person name="Sanders M."/>
            <person name="Seeger K."/>
            <person name="Dujardin J.C."/>
            <person name="Berriman M."/>
            <person name="Smith D.F."/>
            <person name="Hertz-Fowler C."/>
            <person name="Mottram J.C."/>
        </authorList>
    </citation>
    <scope>NUCLEOTIDE SEQUENCE [LARGE SCALE GENOMIC DNA]</scope>
    <source>
        <strain evidence="1 2">MHOM/GT/2001/U1103</strain>
    </source>
</reference>
<dbReference type="VEuPathDB" id="TriTrypDB:LmxM.08_29.2750"/>
<keyword evidence="2" id="KW-1185">Reference proteome</keyword>
<evidence type="ECO:0000313" key="2">
    <source>
        <dbReference type="Proteomes" id="UP000007259"/>
    </source>
</evidence>
<protein>
    <submittedName>
        <fullName evidence="1">Uncharacterized protein</fullName>
    </submittedName>
</protein>
<dbReference type="AlphaFoldDB" id="E9ALE9"/>
<accession>E9ALE9</accession>
<organism evidence="1 2">
    <name type="scientific">Leishmania mexicana (strain MHOM/GT/2001/U1103)</name>
    <dbReference type="NCBI Taxonomy" id="929439"/>
    <lineage>
        <taxon>Eukaryota</taxon>
        <taxon>Discoba</taxon>
        <taxon>Euglenozoa</taxon>
        <taxon>Kinetoplastea</taxon>
        <taxon>Metakinetoplastina</taxon>
        <taxon>Trypanosomatida</taxon>
        <taxon>Trypanosomatidae</taxon>
        <taxon>Leishmaniinae</taxon>
        <taxon>Leishmania</taxon>
    </lineage>
</organism>
<dbReference type="OMA" id="YVCVGQM"/>
<dbReference type="KEGG" id="lmi:LMXM_08_29_2750"/>
<gene>
    <name evidence="1" type="ORF">LMXM_08_29_2750</name>
</gene>
<evidence type="ECO:0000313" key="1">
    <source>
        <dbReference type="EMBL" id="CBZ23753.1"/>
    </source>
</evidence>